<dbReference type="EC" id="1.1.1.133" evidence="3 6"/>
<dbReference type="InterPro" id="IPR036291">
    <property type="entry name" value="NAD(P)-bd_dom_sf"/>
</dbReference>
<dbReference type="GO" id="GO:0019305">
    <property type="term" value="P:dTDP-rhamnose biosynthetic process"/>
    <property type="evidence" value="ECO:0007669"/>
    <property type="project" value="UniProtKB-UniPathway"/>
</dbReference>
<comment type="caution">
    <text evidence="8">The sequence shown here is derived from an EMBL/GenBank/DDBJ whole genome shotgun (WGS) entry which is preliminary data.</text>
</comment>
<dbReference type="PANTHER" id="PTHR10491:SF4">
    <property type="entry name" value="METHIONINE ADENOSYLTRANSFERASE 2 SUBUNIT BETA"/>
    <property type="match status" value="1"/>
</dbReference>
<dbReference type="STRING" id="104102.AtDm6_3672"/>
<dbReference type="RefSeq" id="WP_035382612.1">
    <property type="nucleotide sequence ID" value="NZ_JACAOJ010000020.1"/>
</dbReference>
<sequence length="303" mass="32076">MSILASEGGPILVTGGTGQLATSLITLGGPRIHCVGRPGFDFDKPETLAATLEAVKPVAVVNAAAWTAVDLAEKEPEAAARANTSGPAELARLCAQQNIPLIHVSTDYVFSGDKGTPYVETDAVSPDTVYGSTKAEGEKQALAANPKTLIFRTSWVYSAHGKNFVRTMLNAGAKNPALKVVGDQKGNPTSSDDLARAILSVLAILEKDGWKDDFAGIYHVCGTGETTWHGLAVEALKDAADHGQPMPTVTAIRTEDWPTPAKRPADSRMDNSKLTRVFGVTMPAWEESVRQVVNQIFAQTPAA</sequence>
<evidence type="ECO:0000256" key="4">
    <source>
        <dbReference type="ARBA" id="ARBA00017099"/>
    </source>
</evidence>
<gene>
    <name evidence="8" type="ORF">AtDm6_3672</name>
</gene>
<evidence type="ECO:0000256" key="6">
    <source>
        <dbReference type="RuleBase" id="RU364082"/>
    </source>
</evidence>
<accession>A0A094YF64</accession>
<comment type="similarity">
    <text evidence="2 6">Belongs to the dTDP-4-dehydrorhamnose reductase family.</text>
</comment>
<dbReference type="GeneID" id="89478326"/>
<dbReference type="InterPro" id="IPR005913">
    <property type="entry name" value="dTDP_dehydrorham_reduct"/>
</dbReference>
<dbReference type="Proteomes" id="UP000029448">
    <property type="component" value="Unassembled WGS sequence"/>
</dbReference>
<evidence type="ECO:0000259" key="7">
    <source>
        <dbReference type="Pfam" id="PF04321"/>
    </source>
</evidence>
<comment type="pathway">
    <text evidence="1 6">Carbohydrate biosynthesis; dTDP-L-rhamnose biosynthesis.</text>
</comment>
<dbReference type="Gene3D" id="3.90.25.10">
    <property type="entry name" value="UDP-galactose 4-epimerase, domain 1"/>
    <property type="match status" value="1"/>
</dbReference>
<keyword evidence="9" id="KW-1185">Reference proteome</keyword>
<evidence type="ECO:0000256" key="1">
    <source>
        <dbReference type="ARBA" id="ARBA00004781"/>
    </source>
</evidence>
<dbReference type="NCBIfam" id="TIGR01214">
    <property type="entry name" value="rmlD"/>
    <property type="match status" value="1"/>
</dbReference>
<reference evidence="8 9" key="1">
    <citation type="submission" date="2014-06" db="EMBL/GenBank/DDBJ databases">
        <title>Functional and comparative genomic analyses of the Drosophila gut microbiota identify candidate symbiosis factors.</title>
        <authorList>
            <person name="Newell P.D."/>
            <person name="Chaston J.M."/>
            <person name="Douglas A.E."/>
        </authorList>
    </citation>
    <scope>NUCLEOTIDE SEQUENCE [LARGE SCALE GENOMIC DNA]</scope>
    <source>
        <strain evidence="8 9">DmCS_006</strain>
    </source>
</reference>
<dbReference type="SUPFAM" id="SSF51735">
    <property type="entry name" value="NAD(P)-binding Rossmann-fold domains"/>
    <property type="match status" value="1"/>
</dbReference>
<dbReference type="UniPathway" id="UPA00124"/>
<evidence type="ECO:0000256" key="5">
    <source>
        <dbReference type="ARBA" id="ARBA00048200"/>
    </source>
</evidence>
<feature type="domain" description="RmlD-like substrate binding" evidence="7">
    <location>
        <begin position="11"/>
        <end position="295"/>
    </location>
</feature>
<dbReference type="CDD" id="cd05254">
    <property type="entry name" value="dTDP_HR_like_SDR_e"/>
    <property type="match status" value="1"/>
</dbReference>
<dbReference type="PANTHER" id="PTHR10491">
    <property type="entry name" value="DTDP-4-DEHYDRORHAMNOSE REDUCTASE"/>
    <property type="match status" value="1"/>
</dbReference>
<comment type="catalytic activity">
    <reaction evidence="5 6">
        <text>dTDP-beta-L-rhamnose + NADP(+) = dTDP-4-dehydro-beta-L-rhamnose + NADPH + H(+)</text>
        <dbReference type="Rhea" id="RHEA:21796"/>
        <dbReference type="ChEBI" id="CHEBI:15378"/>
        <dbReference type="ChEBI" id="CHEBI:57510"/>
        <dbReference type="ChEBI" id="CHEBI:57783"/>
        <dbReference type="ChEBI" id="CHEBI:58349"/>
        <dbReference type="ChEBI" id="CHEBI:62830"/>
        <dbReference type="EC" id="1.1.1.133"/>
    </reaction>
</comment>
<dbReference type="EMBL" id="JOKM01000123">
    <property type="protein sequence ID" value="KGB20665.1"/>
    <property type="molecule type" value="Genomic_DNA"/>
</dbReference>
<dbReference type="InterPro" id="IPR029903">
    <property type="entry name" value="RmlD-like-bd"/>
</dbReference>
<comment type="cofactor">
    <cofactor evidence="6">
        <name>Mg(2+)</name>
        <dbReference type="ChEBI" id="CHEBI:18420"/>
    </cofactor>
    <text evidence="6">Binds 1 Mg(2+) ion per monomer.</text>
</comment>
<dbReference type="Gene3D" id="3.40.50.720">
    <property type="entry name" value="NAD(P)-binding Rossmann-like Domain"/>
    <property type="match status" value="1"/>
</dbReference>
<keyword evidence="6" id="KW-0521">NADP</keyword>
<protein>
    <recommendedName>
        <fullName evidence="4 6">dTDP-4-dehydrorhamnose reductase</fullName>
        <ecNumber evidence="3 6">1.1.1.133</ecNumber>
    </recommendedName>
</protein>
<keyword evidence="6 8" id="KW-0560">Oxidoreductase</keyword>
<name>A0A094YF64_9PROT</name>
<proteinExistence type="inferred from homology"/>
<evidence type="ECO:0000313" key="8">
    <source>
        <dbReference type="EMBL" id="KGB20665.1"/>
    </source>
</evidence>
<organism evidence="8 9">
    <name type="scientific">Acetobacter tropicalis</name>
    <dbReference type="NCBI Taxonomy" id="104102"/>
    <lineage>
        <taxon>Bacteria</taxon>
        <taxon>Pseudomonadati</taxon>
        <taxon>Pseudomonadota</taxon>
        <taxon>Alphaproteobacteria</taxon>
        <taxon>Acetobacterales</taxon>
        <taxon>Acetobacteraceae</taxon>
        <taxon>Acetobacter</taxon>
    </lineage>
</organism>
<evidence type="ECO:0000256" key="2">
    <source>
        <dbReference type="ARBA" id="ARBA00010944"/>
    </source>
</evidence>
<dbReference type="GO" id="GO:0008831">
    <property type="term" value="F:dTDP-4-dehydrorhamnose reductase activity"/>
    <property type="evidence" value="ECO:0007669"/>
    <property type="project" value="UniProtKB-EC"/>
</dbReference>
<evidence type="ECO:0000256" key="3">
    <source>
        <dbReference type="ARBA" id="ARBA00012929"/>
    </source>
</evidence>
<evidence type="ECO:0000313" key="9">
    <source>
        <dbReference type="Proteomes" id="UP000029448"/>
    </source>
</evidence>
<dbReference type="AlphaFoldDB" id="A0A094YF64"/>
<comment type="function">
    <text evidence="6">Catalyzes the reduction of dTDP-6-deoxy-L-lyxo-4-hexulose to yield dTDP-L-rhamnose.</text>
</comment>
<dbReference type="PATRIC" id="fig|104102.7.peg.3617"/>
<dbReference type="Pfam" id="PF04321">
    <property type="entry name" value="RmlD_sub_bind"/>
    <property type="match status" value="1"/>
</dbReference>